<protein>
    <submittedName>
        <fullName evidence="1">Putative secreted protein</fullName>
    </submittedName>
</protein>
<organism evidence="1">
    <name type="scientific">Anopheles triannulatus</name>
    <dbReference type="NCBI Taxonomy" id="58253"/>
    <lineage>
        <taxon>Eukaryota</taxon>
        <taxon>Metazoa</taxon>
        <taxon>Ecdysozoa</taxon>
        <taxon>Arthropoda</taxon>
        <taxon>Hexapoda</taxon>
        <taxon>Insecta</taxon>
        <taxon>Pterygota</taxon>
        <taxon>Neoptera</taxon>
        <taxon>Endopterygota</taxon>
        <taxon>Diptera</taxon>
        <taxon>Nematocera</taxon>
        <taxon>Culicoidea</taxon>
        <taxon>Culicidae</taxon>
        <taxon>Anophelinae</taxon>
        <taxon>Anopheles</taxon>
    </lineage>
</organism>
<evidence type="ECO:0000313" key="1">
    <source>
        <dbReference type="EMBL" id="MBW48080.1"/>
    </source>
</evidence>
<sequence length="91" mass="9813">MLDPVTAKPSSVVLNCCVALPAALVFASDRLRLATAVAVVRWSAGTITWLLLSRSSSSLKRIVSTLREMPQTRSPIGARRGRNVRSILPVV</sequence>
<dbReference type="EMBL" id="GGFK01014759">
    <property type="protein sequence ID" value="MBW48080.1"/>
    <property type="molecule type" value="Transcribed_RNA"/>
</dbReference>
<proteinExistence type="predicted"/>
<dbReference type="AlphaFoldDB" id="A0A2M4B531"/>
<accession>A0A2M4B531</accession>
<name>A0A2M4B531_9DIPT</name>
<reference evidence="1" key="1">
    <citation type="submission" date="2018-01" db="EMBL/GenBank/DDBJ databases">
        <title>An insight into the sialome of Amazonian anophelines.</title>
        <authorList>
            <person name="Ribeiro J.M."/>
            <person name="Scarpassa V."/>
            <person name="Calvo E."/>
        </authorList>
    </citation>
    <scope>NUCLEOTIDE SEQUENCE</scope>
    <source>
        <tissue evidence="1">Salivary glands</tissue>
    </source>
</reference>